<organism evidence="1">
    <name type="scientific">bioreactor metagenome</name>
    <dbReference type="NCBI Taxonomy" id="1076179"/>
    <lineage>
        <taxon>unclassified sequences</taxon>
        <taxon>metagenomes</taxon>
        <taxon>ecological metagenomes</taxon>
    </lineage>
</organism>
<evidence type="ECO:0000313" key="1">
    <source>
        <dbReference type="EMBL" id="MPM77999.1"/>
    </source>
</evidence>
<accession>A0A645CM85</accession>
<dbReference type="AlphaFoldDB" id="A0A645CM85"/>
<proteinExistence type="predicted"/>
<comment type="caution">
    <text evidence="1">The sequence shown here is derived from an EMBL/GenBank/DDBJ whole genome shotgun (WGS) entry which is preliminary data.</text>
</comment>
<protein>
    <submittedName>
        <fullName evidence="1">Uncharacterized protein</fullName>
    </submittedName>
</protein>
<sequence>MAFRPTIVFPVCLTHLLVVRKREALDHYIITTQSKPFLRVSNRRRVSSGKRIQWQKLTAIQQDTELLGAFHKTMKDQTQMPLSFGDSLVDDLGALDGVV</sequence>
<dbReference type="EMBL" id="VSSQ01028323">
    <property type="protein sequence ID" value="MPM77999.1"/>
    <property type="molecule type" value="Genomic_DNA"/>
</dbReference>
<gene>
    <name evidence="1" type="ORF">SDC9_125009</name>
</gene>
<name>A0A645CM85_9ZZZZ</name>
<reference evidence="1" key="1">
    <citation type="submission" date="2019-08" db="EMBL/GenBank/DDBJ databases">
        <authorList>
            <person name="Kucharzyk K."/>
            <person name="Murdoch R.W."/>
            <person name="Higgins S."/>
            <person name="Loffler F."/>
        </authorList>
    </citation>
    <scope>NUCLEOTIDE SEQUENCE</scope>
</reference>